<feature type="region of interest" description="Disordered" evidence="1">
    <location>
        <begin position="528"/>
        <end position="561"/>
    </location>
</feature>
<evidence type="ECO:0000313" key="4">
    <source>
        <dbReference type="Proteomes" id="UP000791080"/>
    </source>
</evidence>
<dbReference type="Proteomes" id="UP000791080">
    <property type="component" value="Unassembled WGS sequence"/>
</dbReference>
<dbReference type="Pfam" id="PF01593">
    <property type="entry name" value="Amino_oxidase"/>
    <property type="match status" value="1"/>
</dbReference>
<evidence type="ECO:0000256" key="1">
    <source>
        <dbReference type="SAM" id="MobiDB-lite"/>
    </source>
</evidence>
<gene>
    <name evidence="3" type="ORF">G443_000613</name>
</gene>
<sequence>MTPPVTGRPGRDRKATRYEAPPGYPDTGHLRQRPRVAVVGGGIAGLAAAAALSERGVEVRLLEREPQLGGRVAGWTTTLADGSVAGMNRGFHAFFRQYYNLRGLLRRADPALARLRPVEDYPLLHREGFRDSFARLPRTPPWNALAFVAHSPSFTFGDLARLGTRAAIPLGQVRVPRTYGQLDDLDADAFLAQIRFPRRARHLAFEVFSRSFFAEPTQLSAAELATMFHIYFLGSSEGLVFDVADDCFSRALWDPLAAHLRRCGASVRTGTSVERVERGGTRRWAVVHRTGTEPPERTEVDGVVLALDVRGLRAVVDSSPDLGDDDWRRRVGRLRTAPPFLVSRFWLDRPVHPARAPFLCTSGFGCLDNISVLERYERTARDWSRRTGGSVVELHSYALRGEPDVERLRQGVLGELRRVYPETGAAGVVDERHEIRDDCPLFPPGGFTDRPPVRTPDPFVTVAGDLTRVDLPVALMERAATSGFMAANVLLGEWGVHGHDLWSVPQGGRWPLLDRLEYVRPAPRRHRTAAPARAEVARDAAVPVREVPAGQPGQRPVERSS</sequence>
<comment type="caution">
    <text evidence="3">The sequence shown here is derived from an EMBL/GenBank/DDBJ whole genome shotgun (WGS) entry which is preliminary data.</text>
</comment>
<dbReference type="EMBL" id="AUBJ02000001">
    <property type="protein sequence ID" value="MCP2330343.1"/>
    <property type="molecule type" value="Genomic_DNA"/>
</dbReference>
<evidence type="ECO:0000259" key="2">
    <source>
        <dbReference type="Pfam" id="PF01593"/>
    </source>
</evidence>
<protein>
    <submittedName>
        <fullName evidence="3">Isorenieratene synthase</fullName>
    </submittedName>
</protein>
<accession>A0ABT1JDW3</accession>
<dbReference type="PANTHER" id="PTHR42923">
    <property type="entry name" value="PROTOPORPHYRINOGEN OXIDASE"/>
    <property type="match status" value="1"/>
</dbReference>
<feature type="domain" description="Amine oxidase" evidence="2">
    <location>
        <begin position="43"/>
        <end position="490"/>
    </location>
</feature>
<organism evidence="3 4">
    <name type="scientific">Actinoalloteichus caeruleus DSM 43889</name>
    <dbReference type="NCBI Taxonomy" id="1120930"/>
    <lineage>
        <taxon>Bacteria</taxon>
        <taxon>Bacillati</taxon>
        <taxon>Actinomycetota</taxon>
        <taxon>Actinomycetes</taxon>
        <taxon>Pseudonocardiales</taxon>
        <taxon>Pseudonocardiaceae</taxon>
        <taxon>Actinoalloteichus</taxon>
        <taxon>Actinoalloteichus cyanogriseus</taxon>
    </lineage>
</organism>
<dbReference type="SUPFAM" id="SSF51905">
    <property type="entry name" value="FAD/NAD(P)-binding domain"/>
    <property type="match status" value="1"/>
</dbReference>
<dbReference type="PRINTS" id="PR00419">
    <property type="entry name" value="ADXRDTASE"/>
</dbReference>
<name>A0ABT1JDW3_ACTCY</name>
<dbReference type="InterPro" id="IPR036188">
    <property type="entry name" value="FAD/NAD-bd_sf"/>
</dbReference>
<keyword evidence="4" id="KW-1185">Reference proteome</keyword>
<feature type="compositionally biased region" description="Low complexity" evidence="1">
    <location>
        <begin position="529"/>
        <end position="549"/>
    </location>
</feature>
<proteinExistence type="predicted"/>
<evidence type="ECO:0000313" key="3">
    <source>
        <dbReference type="EMBL" id="MCP2330343.1"/>
    </source>
</evidence>
<dbReference type="InterPro" id="IPR002937">
    <property type="entry name" value="Amino_oxidase"/>
</dbReference>
<reference evidence="3 4" key="1">
    <citation type="submission" date="2022-06" db="EMBL/GenBank/DDBJ databases">
        <title>Genomic Encyclopedia of Type Strains, Phase I: the one thousand microbial genomes (KMG-I) project.</title>
        <authorList>
            <person name="Kyrpides N."/>
        </authorList>
    </citation>
    <scope>NUCLEOTIDE SEQUENCE [LARGE SCALE GENOMIC DNA]</scope>
    <source>
        <strain evidence="3 4">DSM 43889</strain>
    </source>
</reference>
<dbReference type="InterPro" id="IPR050464">
    <property type="entry name" value="Zeta_carotene_desat/Oxidored"/>
</dbReference>
<dbReference type="PANTHER" id="PTHR42923:SF43">
    <property type="entry name" value="AMINE OXIDASE"/>
    <property type="match status" value="1"/>
</dbReference>
<dbReference type="Gene3D" id="3.50.50.60">
    <property type="entry name" value="FAD/NAD(P)-binding domain"/>
    <property type="match status" value="1"/>
</dbReference>
<feature type="region of interest" description="Disordered" evidence="1">
    <location>
        <begin position="1"/>
        <end position="30"/>
    </location>
</feature>